<keyword evidence="1" id="KW-0677">Repeat</keyword>
<dbReference type="Gene3D" id="1.25.40.20">
    <property type="entry name" value="Ankyrin repeat-containing domain"/>
    <property type="match status" value="1"/>
</dbReference>
<dbReference type="InterPro" id="IPR002110">
    <property type="entry name" value="Ankyrin_rpt"/>
</dbReference>
<name>A0A3M7SYG6_BRAPC</name>
<dbReference type="GO" id="GO:0085020">
    <property type="term" value="P:protein K6-linked ubiquitination"/>
    <property type="evidence" value="ECO:0007669"/>
    <property type="project" value="TreeGrafter"/>
</dbReference>
<gene>
    <name evidence="4" type="ORF">BpHYR1_031823</name>
</gene>
<keyword evidence="2 3" id="KW-0040">ANK repeat</keyword>
<dbReference type="PANTHER" id="PTHR24171:SF8">
    <property type="entry name" value="BRCA1-ASSOCIATED RING DOMAIN PROTEIN 1"/>
    <property type="match status" value="1"/>
</dbReference>
<proteinExistence type="predicted"/>
<feature type="repeat" description="ANK" evidence="3">
    <location>
        <begin position="126"/>
        <end position="158"/>
    </location>
</feature>
<evidence type="ECO:0000256" key="1">
    <source>
        <dbReference type="ARBA" id="ARBA00022737"/>
    </source>
</evidence>
<reference evidence="4 5" key="1">
    <citation type="journal article" date="2018" name="Sci. Rep.">
        <title>Genomic signatures of local adaptation to the degree of environmental predictability in rotifers.</title>
        <authorList>
            <person name="Franch-Gras L."/>
            <person name="Hahn C."/>
            <person name="Garcia-Roger E.M."/>
            <person name="Carmona M.J."/>
            <person name="Serra M."/>
            <person name="Gomez A."/>
        </authorList>
    </citation>
    <scope>NUCLEOTIDE SEQUENCE [LARGE SCALE GENOMIC DNA]</scope>
    <source>
        <strain evidence="4">HYR1</strain>
    </source>
</reference>
<dbReference type="GO" id="GO:0070531">
    <property type="term" value="C:BRCA1-A complex"/>
    <property type="evidence" value="ECO:0007669"/>
    <property type="project" value="TreeGrafter"/>
</dbReference>
<dbReference type="SMART" id="SM00248">
    <property type="entry name" value="ANK"/>
    <property type="match status" value="4"/>
</dbReference>
<dbReference type="PROSITE" id="PS50088">
    <property type="entry name" value="ANK_REPEAT"/>
    <property type="match status" value="2"/>
</dbReference>
<dbReference type="STRING" id="10195.A0A3M7SYG6"/>
<organism evidence="4 5">
    <name type="scientific">Brachionus plicatilis</name>
    <name type="common">Marine rotifer</name>
    <name type="synonym">Brachionus muelleri</name>
    <dbReference type="NCBI Taxonomy" id="10195"/>
    <lineage>
        <taxon>Eukaryota</taxon>
        <taxon>Metazoa</taxon>
        <taxon>Spiralia</taxon>
        <taxon>Gnathifera</taxon>
        <taxon>Rotifera</taxon>
        <taxon>Eurotatoria</taxon>
        <taxon>Monogononta</taxon>
        <taxon>Pseudotrocha</taxon>
        <taxon>Ploima</taxon>
        <taxon>Brachionidae</taxon>
        <taxon>Brachionus</taxon>
    </lineage>
</organism>
<dbReference type="AlphaFoldDB" id="A0A3M7SYG6"/>
<comment type="caution">
    <text evidence="4">The sequence shown here is derived from an EMBL/GenBank/DDBJ whole genome shotgun (WGS) entry which is preliminary data.</text>
</comment>
<dbReference type="OrthoDB" id="194358at2759"/>
<dbReference type="PANTHER" id="PTHR24171">
    <property type="entry name" value="ANKYRIN REPEAT DOMAIN-CONTAINING PROTEIN 39-RELATED"/>
    <property type="match status" value="1"/>
</dbReference>
<dbReference type="EMBL" id="REGN01000619">
    <property type="protein sequence ID" value="RNA40628.1"/>
    <property type="molecule type" value="Genomic_DNA"/>
</dbReference>
<evidence type="ECO:0000256" key="2">
    <source>
        <dbReference type="ARBA" id="ARBA00023043"/>
    </source>
</evidence>
<dbReference type="GO" id="GO:0004842">
    <property type="term" value="F:ubiquitin-protein transferase activity"/>
    <property type="evidence" value="ECO:0007669"/>
    <property type="project" value="TreeGrafter"/>
</dbReference>
<dbReference type="PROSITE" id="PS50297">
    <property type="entry name" value="ANK_REP_REGION"/>
    <property type="match status" value="2"/>
</dbReference>
<evidence type="ECO:0000313" key="4">
    <source>
        <dbReference type="EMBL" id="RNA40628.1"/>
    </source>
</evidence>
<dbReference type="InterPro" id="IPR036770">
    <property type="entry name" value="Ankyrin_rpt-contain_sf"/>
</dbReference>
<evidence type="ECO:0000313" key="5">
    <source>
        <dbReference type="Proteomes" id="UP000276133"/>
    </source>
</evidence>
<dbReference type="Proteomes" id="UP000276133">
    <property type="component" value="Unassembled WGS sequence"/>
</dbReference>
<accession>A0A3M7SYG6</accession>
<protein>
    <submittedName>
        <fullName evidence="4">Uncharacterized protein</fullName>
    </submittedName>
</protein>
<dbReference type="Pfam" id="PF12796">
    <property type="entry name" value="Ank_2"/>
    <property type="match status" value="2"/>
</dbReference>
<evidence type="ECO:0000256" key="3">
    <source>
        <dbReference type="PROSITE-ProRule" id="PRU00023"/>
    </source>
</evidence>
<feature type="repeat" description="ANK" evidence="3">
    <location>
        <begin position="92"/>
        <end position="124"/>
    </location>
</feature>
<sequence>MSETLFLEEEHAHFVDCEKVRKMENFNLLIYLASADGNLRMLKFLIENDGDIFKRDNLGQTILHWAVENDSESIVDYLANKYPNLIKLKCYYGYTPCHKAAKRGSIKIIQLLLEKDLSMLDSQDNDGNTMLHLATKSGHTQLIKYLVGKNANSDIKNEKGKRPFDIAVQNKYKDALNILY</sequence>
<dbReference type="SUPFAM" id="SSF48403">
    <property type="entry name" value="Ankyrin repeat"/>
    <property type="match status" value="1"/>
</dbReference>
<dbReference type="GO" id="GO:0031436">
    <property type="term" value="C:BRCA1-BARD1 complex"/>
    <property type="evidence" value="ECO:0007669"/>
    <property type="project" value="TreeGrafter"/>
</dbReference>
<keyword evidence="5" id="KW-1185">Reference proteome</keyword>